<accession>A0A2D0AAA9</accession>
<organism evidence="2 3">
    <name type="scientific">Rhizobium esperanzae</name>
    <dbReference type="NCBI Taxonomy" id="1967781"/>
    <lineage>
        <taxon>Bacteria</taxon>
        <taxon>Pseudomonadati</taxon>
        <taxon>Pseudomonadota</taxon>
        <taxon>Alphaproteobacteria</taxon>
        <taxon>Hyphomicrobiales</taxon>
        <taxon>Rhizobiaceae</taxon>
        <taxon>Rhizobium/Agrobacterium group</taxon>
        <taxon>Rhizobium</taxon>
    </lineage>
</organism>
<proteinExistence type="predicted"/>
<reference evidence="2 3" key="1">
    <citation type="submission" date="2017-03" db="EMBL/GenBank/DDBJ databases">
        <title>Genome of strain Rhizobium sp. CNPSo 668.</title>
        <authorList>
            <person name="Ribeiro R."/>
        </authorList>
    </citation>
    <scope>NUCLEOTIDE SEQUENCE [LARGE SCALE GENOMIC DNA]</scope>
    <source>
        <strain evidence="2 3">CNPSo 668</strain>
    </source>
</reference>
<dbReference type="AlphaFoldDB" id="A0A2D0AAA9"/>
<keyword evidence="1" id="KW-0812">Transmembrane</keyword>
<gene>
    <name evidence="2" type="ORF">B5E41_30620</name>
</gene>
<dbReference type="EMBL" id="MXPU01000046">
    <property type="protein sequence ID" value="OWO89357.1"/>
    <property type="molecule type" value="Genomic_DNA"/>
</dbReference>
<name>A0A2D0AAA9_9HYPH</name>
<dbReference type="Proteomes" id="UP000197269">
    <property type="component" value="Unassembled WGS sequence"/>
</dbReference>
<feature type="transmembrane region" description="Helical" evidence="1">
    <location>
        <begin position="111"/>
        <end position="133"/>
    </location>
</feature>
<evidence type="ECO:0000313" key="3">
    <source>
        <dbReference type="Proteomes" id="UP000197269"/>
    </source>
</evidence>
<evidence type="ECO:0000256" key="1">
    <source>
        <dbReference type="SAM" id="Phobius"/>
    </source>
</evidence>
<protein>
    <submittedName>
        <fullName evidence="2">Uncharacterized protein</fullName>
    </submittedName>
</protein>
<sequence>MRDYTTQAAIMRFISRLPRSSRPPAWFTVAERAETEPAPLARDRVAPGRKITGRLAQFALDKAQPRRMFTYRQPMKRALPIKGWRPSPQSKEDKMSSTIKRSSHIAAYGDFLFRASILASFAVIISLILRGWLW</sequence>
<keyword evidence="1" id="KW-0472">Membrane</keyword>
<evidence type="ECO:0000313" key="2">
    <source>
        <dbReference type="EMBL" id="OWO89357.1"/>
    </source>
</evidence>
<keyword evidence="1" id="KW-1133">Transmembrane helix</keyword>
<comment type="caution">
    <text evidence="2">The sequence shown here is derived from an EMBL/GenBank/DDBJ whole genome shotgun (WGS) entry which is preliminary data.</text>
</comment>